<keyword evidence="1" id="KW-0963">Cytoplasm</keyword>
<feature type="compositionally biased region" description="Acidic residues" evidence="4">
    <location>
        <begin position="1"/>
        <end position="37"/>
    </location>
</feature>
<feature type="compositionally biased region" description="Basic residues" evidence="4">
    <location>
        <begin position="235"/>
        <end position="251"/>
    </location>
</feature>
<dbReference type="Gene3D" id="1.10.246.60">
    <property type="entry name" value="Eukaryotic translation initiation factor 3 like domains"/>
    <property type="match status" value="1"/>
</dbReference>
<dbReference type="InterPro" id="IPR023194">
    <property type="entry name" value="eIF3-like_dom_sf"/>
</dbReference>
<evidence type="ECO:0000313" key="5">
    <source>
        <dbReference type="EMBL" id="GKT17171.1"/>
    </source>
</evidence>
<dbReference type="PANTHER" id="PTHR21681:SF0">
    <property type="entry name" value="EUKARYOTIC TRANSLATION INITIATION FACTOR 3 SUBUNIT J"/>
    <property type="match status" value="1"/>
</dbReference>
<keyword evidence="3" id="KW-0648">Protein biosynthesis</keyword>
<feature type="compositionally biased region" description="Basic and acidic residues" evidence="4">
    <location>
        <begin position="39"/>
        <end position="77"/>
    </location>
</feature>
<comment type="caution">
    <text evidence="5">The sequence shown here is derived from an EMBL/GenBank/DDBJ whole genome shotgun (WGS) entry which is preliminary data.</text>
</comment>
<dbReference type="Pfam" id="PF08597">
    <property type="entry name" value="eIF3_subunit"/>
    <property type="match status" value="1"/>
</dbReference>
<feature type="compositionally biased region" description="Basic and acidic residues" evidence="4">
    <location>
        <begin position="92"/>
        <end position="104"/>
    </location>
</feature>
<gene>
    <name evidence="5" type="ORF">ADUPG1_011056</name>
</gene>
<feature type="compositionally biased region" description="Acidic residues" evidence="4">
    <location>
        <begin position="119"/>
        <end position="144"/>
    </location>
</feature>
<keyword evidence="2 5" id="KW-0396">Initiation factor</keyword>
<evidence type="ECO:0000256" key="2">
    <source>
        <dbReference type="ARBA" id="ARBA00022540"/>
    </source>
</evidence>
<evidence type="ECO:0000256" key="4">
    <source>
        <dbReference type="SAM" id="MobiDB-lite"/>
    </source>
</evidence>
<dbReference type="EMBL" id="BQXS01011824">
    <property type="protein sequence ID" value="GKT17171.1"/>
    <property type="molecule type" value="Genomic_DNA"/>
</dbReference>
<feature type="compositionally biased region" description="Basic and acidic residues" evidence="4">
    <location>
        <begin position="145"/>
        <end position="157"/>
    </location>
</feature>
<reference evidence="5" key="1">
    <citation type="submission" date="2022-03" db="EMBL/GenBank/DDBJ databases">
        <title>Draft genome sequence of Aduncisulcus paluster, a free-living microaerophilic Fornicata.</title>
        <authorList>
            <person name="Yuyama I."/>
            <person name="Kume K."/>
            <person name="Tamura T."/>
            <person name="Inagaki Y."/>
            <person name="Hashimoto T."/>
        </authorList>
    </citation>
    <scope>NUCLEOTIDE SEQUENCE</scope>
    <source>
        <strain evidence="5">NY0171</strain>
    </source>
</reference>
<dbReference type="GO" id="GO:0003743">
    <property type="term" value="F:translation initiation factor activity"/>
    <property type="evidence" value="ECO:0007669"/>
    <property type="project" value="UniProtKB-KW"/>
</dbReference>
<name>A0ABQ5JZ40_9EUKA</name>
<evidence type="ECO:0000256" key="3">
    <source>
        <dbReference type="ARBA" id="ARBA00022917"/>
    </source>
</evidence>
<feature type="compositionally biased region" description="Acidic residues" evidence="4">
    <location>
        <begin position="255"/>
        <end position="272"/>
    </location>
</feature>
<sequence>MDDFDLDGLEGLDDLEGGFDDLGDELGGDLEDFDIGADDAPKEDWEKQADAKIAVEEEKTRQRQERENEKKRREERRLRMKGVSADSVVTDSDQRIREKRRNQERQALQDVDDLVQGMDFEEDSEGGVRVEDEENEFMGETAEEKDEKKASEVHSIDEYNPTTSAGLKKLGRMIIDKIVPFSEIKDWDIQFVEMLKDICRECLQSKGLFPEDAKSLAATCNSVYSQRIKDERDAKKNKKKSKGKPKLKRSRNISDDLDDKDPLADDDDDFFM</sequence>
<evidence type="ECO:0000313" key="6">
    <source>
        <dbReference type="Proteomes" id="UP001057375"/>
    </source>
</evidence>
<dbReference type="InterPro" id="IPR013906">
    <property type="entry name" value="eIF3j"/>
</dbReference>
<proteinExistence type="predicted"/>
<evidence type="ECO:0000256" key="1">
    <source>
        <dbReference type="ARBA" id="ARBA00022490"/>
    </source>
</evidence>
<organism evidence="5 6">
    <name type="scientific">Aduncisulcus paluster</name>
    <dbReference type="NCBI Taxonomy" id="2918883"/>
    <lineage>
        <taxon>Eukaryota</taxon>
        <taxon>Metamonada</taxon>
        <taxon>Carpediemonas-like organisms</taxon>
        <taxon>Aduncisulcus</taxon>
    </lineage>
</organism>
<dbReference type="PANTHER" id="PTHR21681">
    <property type="entry name" value="EUKARYOTIC TRANSLATION INITIATION FACTOR 3 SUBUNIT J"/>
    <property type="match status" value="1"/>
</dbReference>
<dbReference type="Proteomes" id="UP001057375">
    <property type="component" value="Unassembled WGS sequence"/>
</dbReference>
<feature type="region of interest" description="Disordered" evidence="4">
    <location>
        <begin position="231"/>
        <end position="272"/>
    </location>
</feature>
<keyword evidence="6" id="KW-1185">Reference proteome</keyword>
<feature type="region of interest" description="Disordered" evidence="4">
    <location>
        <begin position="1"/>
        <end position="161"/>
    </location>
</feature>
<accession>A0ABQ5JZ40</accession>
<protein>
    <submittedName>
        <fullName evidence="5">Eukaryotic translation initiation factor 3 subunit J like protein</fullName>
    </submittedName>
</protein>